<comment type="caution">
    <text evidence="9">The sequence shown here is derived from an EMBL/GenBank/DDBJ whole genome shotgun (WGS) entry which is preliminary data.</text>
</comment>
<dbReference type="EMBL" id="AONH01000014">
    <property type="protein sequence ID" value="KGM87354.1"/>
    <property type="molecule type" value="Genomic_DNA"/>
</dbReference>
<feature type="binding site" evidence="6">
    <location>
        <position position="127"/>
    </location>
    <ligand>
        <name>Fe(3+)</name>
        <dbReference type="ChEBI" id="CHEBI:29034"/>
    </ligand>
</feature>
<reference evidence="9 10" key="1">
    <citation type="submission" date="2013-01" db="EMBL/GenBank/DDBJ databases">
        <authorList>
            <person name="Fiebig A."/>
            <person name="Goeker M."/>
            <person name="Klenk H.-P.P."/>
        </authorList>
    </citation>
    <scope>NUCLEOTIDE SEQUENCE [LARGE SCALE GENOMIC DNA]</scope>
    <source>
        <strain evidence="9 10">DSM 17069</strain>
    </source>
</reference>
<dbReference type="OrthoDB" id="528553at2"/>
<dbReference type="InterPro" id="IPR004232">
    <property type="entry name" value="CN_Hdrtase_a/SCN_Hdrlase_g"/>
</dbReference>
<feature type="compositionally biased region" description="Basic and acidic residues" evidence="7">
    <location>
        <begin position="1"/>
        <end position="15"/>
    </location>
</feature>
<gene>
    <name evidence="9" type="ORF">rosmuc_02668</name>
</gene>
<keyword evidence="4 9" id="KW-0456">Lyase</keyword>
<name>A0A0A0HL51_9RHOB</name>
<accession>A0A0A0HL51</accession>
<dbReference type="RefSeq" id="WP_037274328.1">
    <property type="nucleotide sequence ID" value="NZ_KN293981.1"/>
</dbReference>
<protein>
    <recommendedName>
        <fullName evidence="2">nitrile hydratase</fullName>
        <ecNumber evidence="2">4.2.1.84</ecNumber>
    </recommendedName>
</protein>
<dbReference type="HOGENOM" id="CLU_092054_0_0_5"/>
<evidence type="ECO:0000256" key="1">
    <source>
        <dbReference type="ARBA" id="ARBA00009363"/>
    </source>
</evidence>
<dbReference type="InterPro" id="IPR018141">
    <property type="entry name" value="Nitrile_hydratase_asu"/>
</dbReference>
<evidence type="ECO:0000256" key="2">
    <source>
        <dbReference type="ARBA" id="ARBA00013079"/>
    </source>
</evidence>
<feature type="binding site" evidence="6">
    <location>
        <position position="126"/>
    </location>
    <ligand>
        <name>Fe(3+)</name>
        <dbReference type="ChEBI" id="CHEBI:29034"/>
    </ligand>
</feature>
<evidence type="ECO:0000313" key="9">
    <source>
        <dbReference type="EMBL" id="KGM87354.1"/>
    </source>
</evidence>
<dbReference type="NCBIfam" id="TIGR01323">
    <property type="entry name" value="nitrile_alph"/>
    <property type="match status" value="1"/>
</dbReference>
<organism evidence="9 10">
    <name type="scientific">Roseovarius mucosus DSM 17069</name>
    <dbReference type="NCBI Taxonomy" id="1288298"/>
    <lineage>
        <taxon>Bacteria</taxon>
        <taxon>Pseudomonadati</taxon>
        <taxon>Pseudomonadota</taxon>
        <taxon>Alphaproteobacteria</taxon>
        <taxon>Rhodobacterales</taxon>
        <taxon>Roseobacteraceae</taxon>
        <taxon>Roseovarius</taxon>
    </lineage>
</organism>
<dbReference type="STRING" id="215743.ROSMUCSMR3_02599"/>
<dbReference type="Proteomes" id="UP000030021">
    <property type="component" value="Unassembled WGS sequence"/>
</dbReference>
<feature type="binding site" evidence="6">
    <location>
        <position position="123"/>
    </location>
    <ligand>
        <name>Fe(3+)</name>
        <dbReference type="ChEBI" id="CHEBI:29034"/>
    </ligand>
</feature>
<dbReference type="InterPro" id="IPR036648">
    <property type="entry name" value="CN_Hdrase_a/SCN_Hdrase_g_sf"/>
</dbReference>
<dbReference type="Gene3D" id="3.90.330.10">
    <property type="entry name" value="Nitrile hydratase alpha /Thiocyanate hydrolase gamma"/>
    <property type="match status" value="1"/>
</dbReference>
<dbReference type="PIRSF" id="PIRSF001426">
    <property type="entry name" value="NHase_alpha"/>
    <property type="match status" value="1"/>
</dbReference>
<evidence type="ECO:0000256" key="5">
    <source>
        <dbReference type="ARBA" id="ARBA00044877"/>
    </source>
</evidence>
<dbReference type="Pfam" id="PF02979">
    <property type="entry name" value="NHase_alpha"/>
    <property type="match status" value="1"/>
</dbReference>
<evidence type="ECO:0000313" key="10">
    <source>
        <dbReference type="Proteomes" id="UP000030021"/>
    </source>
</evidence>
<comment type="similarity">
    <text evidence="1">Belongs to the nitrile hydratase subunit alpha family.</text>
</comment>
<dbReference type="eggNOG" id="ENOG502Z7U0">
    <property type="taxonomic scope" value="Bacteria"/>
</dbReference>
<sequence>MPHDHHDHDHFHHEGMSPSGHPYRADNDGPLTYWQRMEIAVRELLVEKGLITPAEIAAQIEAMDARSPANGAAVVARAWVDPDFKARLLADASAASREMGFDIGPLHLIAVENTAQTHNLIVCTLCSCYPRNLLGLPPDWYKTREYRSRAVREPRAVLREFGLDLPDDVTVRVHDSTADMRYIVLPARPQGTEGLDEAQLASLVTRDSMIGTGLPRKP</sequence>
<feature type="domain" description="Nitrile hydratase alpha/Thiocyanate hydrolase gamma" evidence="8">
    <location>
        <begin position="35"/>
        <end position="212"/>
    </location>
</feature>
<dbReference type="AlphaFoldDB" id="A0A0A0HL51"/>
<evidence type="ECO:0000256" key="6">
    <source>
        <dbReference type="PIRSR" id="PIRSR001426-1"/>
    </source>
</evidence>
<dbReference type="SUPFAM" id="SSF56209">
    <property type="entry name" value="Nitrile hydratase alpha chain"/>
    <property type="match status" value="1"/>
</dbReference>
<dbReference type="GO" id="GO:0046914">
    <property type="term" value="F:transition metal ion binding"/>
    <property type="evidence" value="ECO:0007669"/>
    <property type="project" value="InterPro"/>
</dbReference>
<feature type="binding site" evidence="6">
    <location>
        <position position="128"/>
    </location>
    <ligand>
        <name>Fe(3+)</name>
        <dbReference type="ChEBI" id="CHEBI:29034"/>
    </ligand>
</feature>
<keyword evidence="6" id="KW-0408">Iron</keyword>
<dbReference type="GO" id="GO:0018822">
    <property type="term" value="F:nitrile hydratase activity"/>
    <property type="evidence" value="ECO:0007669"/>
    <property type="project" value="UniProtKB-EC"/>
</dbReference>
<dbReference type="PATRIC" id="fig|1288298.3.peg.2684"/>
<evidence type="ECO:0000256" key="4">
    <source>
        <dbReference type="ARBA" id="ARBA00023239"/>
    </source>
</evidence>
<proteinExistence type="inferred from homology"/>
<dbReference type="InterPro" id="IPR023900">
    <property type="entry name" value="CN_Hdrtase_asu/SCN_Hdrlase_gsu"/>
</dbReference>
<evidence type="ECO:0000259" key="8">
    <source>
        <dbReference type="Pfam" id="PF02979"/>
    </source>
</evidence>
<feature type="region of interest" description="Disordered" evidence="7">
    <location>
        <begin position="1"/>
        <end position="24"/>
    </location>
</feature>
<evidence type="ECO:0000256" key="7">
    <source>
        <dbReference type="SAM" id="MobiDB-lite"/>
    </source>
</evidence>
<keyword evidence="3 6" id="KW-0479">Metal-binding</keyword>
<comment type="catalytic activity">
    <reaction evidence="5">
        <text>an aliphatic primary amide = an aliphatic nitrile + H2O</text>
        <dbReference type="Rhea" id="RHEA:12673"/>
        <dbReference type="ChEBI" id="CHEBI:15377"/>
        <dbReference type="ChEBI" id="CHEBI:65285"/>
        <dbReference type="ChEBI" id="CHEBI:80291"/>
        <dbReference type="EC" id="4.2.1.84"/>
    </reaction>
</comment>
<dbReference type="EC" id="4.2.1.84" evidence="2"/>
<evidence type="ECO:0000256" key="3">
    <source>
        <dbReference type="ARBA" id="ARBA00022723"/>
    </source>
</evidence>